<name>A0A564YBA0_HYMDI</name>
<evidence type="ECO:0000313" key="4">
    <source>
        <dbReference type="EMBL" id="VUZ43843.1"/>
    </source>
</evidence>
<dbReference type="GO" id="GO:0032874">
    <property type="term" value="P:positive regulation of stress-activated MAPK cascade"/>
    <property type="evidence" value="ECO:0007669"/>
    <property type="project" value="TreeGrafter"/>
</dbReference>
<dbReference type="InterPro" id="IPR056737">
    <property type="entry name" value="Beta-prop_ATRN-MKLN-like"/>
</dbReference>
<reference evidence="4 5" key="1">
    <citation type="submission" date="2019-07" db="EMBL/GenBank/DDBJ databases">
        <authorList>
            <person name="Jastrzebski P J."/>
            <person name="Paukszto L."/>
            <person name="Jastrzebski P J."/>
        </authorList>
    </citation>
    <scope>NUCLEOTIDE SEQUENCE [LARGE SCALE GENOMIC DNA]</scope>
    <source>
        <strain evidence="4 5">WMS-il1</strain>
    </source>
</reference>
<dbReference type="EMBL" id="CABIJS010000122">
    <property type="protein sequence ID" value="VUZ43843.1"/>
    <property type="molecule type" value="Genomic_DNA"/>
</dbReference>
<dbReference type="PANTHER" id="PTHR46428">
    <property type="entry name" value="KELCH DOMAIN-CONTAINING PROTEIN 10"/>
    <property type="match status" value="1"/>
</dbReference>
<evidence type="ECO:0000259" key="3">
    <source>
        <dbReference type="Pfam" id="PF24981"/>
    </source>
</evidence>
<proteinExistence type="predicted"/>
<evidence type="ECO:0000313" key="5">
    <source>
        <dbReference type="Proteomes" id="UP000321570"/>
    </source>
</evidence>
<keyword evidence="1" id="KW-0880">Kelch repeat</keyword>
<gene>
    <name evidence="4" type="ORF">WMSIL1_LOCUS4314</name>
</gene>
<dbReference type="Proteomes" id="UP000321570">
    <property type="component" value="Unassembled WGS sequence"/>
</dbReference>
<organism evidence="4 5">
    <name type="scientific">Hymenolepis diminuta</name>
    <name type="common">Rat tapeworm</name>
    <dbReference type="NCBI Taxonomy" id="6216"/>
    <lineage>
        <taxon>Eukaryota</taxon>
        <taxon>Metazoa</taxon>
        <taxon>Spiralia</taxon>
        <taxon>Lophotrochozoa</taxon>
        <taxon>Platyhelminthes</taxon>
        <taxon>Cestoda</taxon>
        <taxon>Eucestoda</taxon>
        <taxon>Cyclophyllidea</taxon>
        <taxon>Hymenolepididae</taxon>
        <taxon>Hymenolepis</taxon>
    </lineage>
</organism>
<evidence type="ECO:0000256" key="2">
    <source>
        <dbReference type="ARBA" id="ARBA00022737"/>
    </source>
</evidence>
<keyword evidence="5" id="KW-1185">Reference proteome</keyword>
<sequence length="541" mass="60373">MITVKCERLEPTVKSEDVPAGRSGHRIVCIDDEIFVIGGYVQLPTGLEVVGEVWVYNILAKRWRRLNLKNSPFHLALSACALVIGKRIFIHGGTGIPFAQDINNTIIEIDVVSEECKEHPCLPKDGKESNIPEATYGHTLTYVRLSDRKSQIDGGMLIKVGGARGAPYSNIISAFSFATHSWEKLFGGSNGESFDDFAPRYRHDAVFWRDELYIIGGTNFNGSLPFWPMPVFNIKQRTFRYINFSGQCPPPTRYPCSVHFDNFIYTTGGVTGPHDILNANIYAFDLEKLTFQIVGKQEFPTFFHDLAAVPGRNEFYSFGGVRDETRVNHLHRFQVGGIKPPCLKDLCWLHLTDFLRKFYPPELSSDHLWDSIRTAAEPLLGLSNASSSSSSERSERGCHAASNVAVTSVQGVLAFTKSILSYLLGNNKHAEKTSKLSAMQVMSSPADAAFDYMMSATSAIINSIEVERKVDAVESVTIFLVVLFYCNGAPLRYLERLPYGVLSLKVVCLYMEKIFTDPSPEDEDSDEASTRPQKRMLFAPA</sequence>
<dbReference type="Gene3D" id="2.120.10.80">
    <property type="entry name" value="Kelch-type beta propeller"/>
    <property type="match status" value="2"/>
</dbReference>
<dbReference type="PANTHER" id="PTHR46428:SF1">
    <property type="entry name" value="KELCH DOMAIN-CONTAINING PROTEIN 10"/>
    <property type="match status" value="1"/>
</dbReference>
<dbReference type="InterPro" id="IPR052125">
    <property type="entry name" value="KLHDC10"/>
</dbReference>
<dbReference type="Pfam" id="PF24981">
    <property type="entry name" value="Beta-prop_ATRN-LZTR1"/>
    <property type="match status" value="1"/>
</dbReference>
<protein>
    <recommendedName>
        <fullName evidence="3">Attractin/MKLN-like beta-propeller domain-containing protein</fullName>
    </recommendedName>
</protein>
<dbReference type="InterPro" id="IPR015915">
    <property type="entry name" value="Kelch-typ_b-propeller"/>
</dbReference>
<dbReference type="AlphaFoldDB" id="A0A564YBA0"/>
<keyword evidence="2" id="KW-0677">Repeat</keyword>
<dbReference type="InterPro" id="IPR011043">
    <property type="entry name" value="Gal_Oxase/kelch_b-propeller"/>
</dbReference>
<dbReference type="SUPFAM" id="SSF50965">
    <property type="entry name" value="Galactose oxidase, central domain"/>
    <property type="match status" value="1"/>
</dbReference>
<evidence type="ECO:0000256" key="1">
    <source>
        <dbReference type="ARBA" id="ARBA00022441"/>
    </source>
</evidence>
<accession>A0A564YBA0</accession>
<feature type="domain" description="Attractin/MKLN-like beta-propeller" evidence="3">
    <location>
        <begin position="10"/>
        <end position="221"/>
    </location>
</feature>